<dbReference type="PROSITE" id="PS50003">
    <property type="entry name" value="PH_DOMAIN"/>
    <property type="match status" value="1"/>
</dbReference>
<evidence type="ECO:0000259" key="4">
    <source>
        <dbReference type="PROSITE" id="PS50003"/>
    </source>
</evidence>
<dbReference type="InterPro" id="IPR001478">
    <property type="entry name" value="PDZ"/>
</dbReference>
<proteinExistence type="inferred from homology"/>
<dbReference type="PANTHER" id="PTHR10554:SF12">
    <property type="entry name" value="IP02644P"/>
    <property type="match status" value="1"/>
</dbReference>
<dbReference type="EMBL" id="UXSR01000050">
    <property type="protein sequence ID" value="VDD74548.1"/>
    <property type="molecule type" value="Genomic_DNA"/>
</dbReference>
<dbReference type="Pfam" id="PF00169">
    <property type="entry name" value="PH"/>
    <property type="match status" value="1"/>
</dbReference>
<dbReference type="SMART" id="SM00233">
    <property type="entry name" value="PH"/>
    <property type="match status" value="1"/>
</dbReference>
<evidence type="ECO:0000313" key="6">
    <source>
        <dbReference type="EMBL" id="VDD74548.1"/>
    </source>
</evidence>
<dbReference type="InterPro" id="IPR011993">
    <property type="entry name" value="PH-like_dom_sf"/>
</dbReference>
<evidence type="ECO:0008006" key="8">
    <source>
        <dbReference type="Google" id="ProtNLM"/>
    </source>
</evidence>
<dbReference type="AlphaFoldDB" id="A0A0R3U288"/>
<name>A0A0R3U288_MESCO</name>
<dbReference type="GO" id="GO:0005856">
    <property type="term" value="C:cytoskeleton"/>
    <property type="evidence" value="ECO:0007669"/>
    <property type="project" value="UniProtKB-SubCell"/>
</dbReference>
<dbReference type="Gene3D" id="2.30.42.10">
    <property type="match status" value="1"/>
</dbReference>
<dbReference type="Proteomes" id="UP000267029">
    <property type="component" value="Unassembled WGS sequence"/>
</dbReference>
<accession>A0A0R3U288</accession>
<dbReference type="OrthoDB" id="409749at2759"/>
<dbReference type="GO" id="GO:0016010">
    <property type="term" value="C:dystrophin-associated glycoprotein complex"/>
    <property type="evidence" value="ECO:0007669"/>
    <property type="project" value="TreeGrafter"/>
</dbReference>
<dbReference type="InterPro" id="IPR001849">
    <property type="entry name" value="PH_domain"/>
</dbReference>
<comment type="subcellular location">
    <subcellularLocation>
        <location evidence="1">Cytoplasm</location>
        <location evidence="1">Cytoskeleton</location>
    </subcellularLocation>
</comment>
<dbReference type="Gene3D" id="2.30.29.30">
    <property type="entry name" value="Pleckstrin-homology domain (PH domain)/Phosphotyrosine-binding domain (PTB)"/>
    <property type="match status" value="1"/>
</dbReference>
<dbReference type="PROSITE" id="PS50106">
    <property type="entry name" value="PDZ"/>
    <property type="match status" value="1"/>
</dbReference>
<dbReference type="InterPro" id="IPR036034">
    <property type="entry name" value="PDZ_sf"/>
</dbReference>
<evidence type="ECO:0000313" key="7">
    <source>
        <dbReference type="Proteomes" id="UP000267029"/>
    </source>
</evidence>
<sequence length="400" mass="44327">MAADESQQLRVGDIILSVNGETLESASHDEAVRALKTAGSTICLEVKPLRRTGSFVKRLQAESAASPQCSTSTTRVATDALSPSVFTNSQVRIPLNLVYVERKRHQQHFMEKASGSGESGCCIELFSPDLTQSCLLCTGSPRLASVWFASLSRQISILNQISLNGWIKVLPQFQLRKIGWVLELDRLVDDSNSCLAEHHHPSHLSASPCSSGSSWQPVFLAVTDRLLLMYSQAPYSPEDWHSPLVSAALITTRVVNFMTGLSGKFHPNQDWTPRKERPSLHFTIRTGRKYGVESHTFAAPTSSELEDWLQVILTSTRQALLAAPQVAIKSRWRGLDTDLVLHRIAGISLFRAGSSNCSGKLIWAFPFERELELPGGTKPVIFVLLNILSTRLVDRKYLTY</sequence>
<feature type="domain" description="PDZ" evidence="5">
    <location>
        <begin position="1"/>
        <end position="50"/>
    </location>
</feature>
<protein>
    <recommendedName>
        <fullName evidence="8">PDZ domain-containing protein</fullName>
    </recommendedName>
</protein>
<keyword evidence="3" id="KW-0963">Cytoplasm</keyword>
<keyword evidence="7" id="KW-1185">Reference proteome</keyword>
<dbReference type="PANTHER" id="PTHR10554">
    <property type="entry name" value="SYNTROPHIN"/>
    <property type="match status" value="1"/>
</dbReference>
<evidence type="ECO:0000256" key="2">
    <source>
        <dbReference type="ARBA" id="ARBA00010798"/>
    </source>
</evidence>
<organism evidence="6 7">
    <name type="scientific">Mesocestoides corti</name>
    <name type="common">Flatworm</name>
    <dbReference type="NCBI Taxonomy" id="53468"/>
    <lineage>
        <taxon>Eukaryota</taxon>
        <taxon>Metazoa</taxon>
        <taxon>Spiralia</taxon>
        <taxon>Lophotrochozoa</taxon>
        <taxon>Platyhelminthes</taxon>
        <taxon>Cestoda</taxon>
        <taxon>Eucestoda</taxon>
        <taxon>Cyclophyllidea</taxon>
        <taxon>Mesocestoididae</taxon>
        <taxon>Mesocestoides</taxon>
    </lineage>
</organism>
<dbReference type="GO" id="GO:0005198">
    <property type="term" value="F:structural molecule activity"/>
    <property type="evidence" value="ECO:0007669"/>
    <property type="project" value="InterPro"/>
</dbReference>
<gene>
    <name evidence="6" type="ORF">MCOS_LOCUS551</name>
</gene>
<dbReference type="Pfam" id="PF00595">
    <property type="entry name" value="PDZ"/>
    <property type="match status" value="1"/>
</dbReference>
<dbReference type="SUPFAM" id="SSF50156">
    <property type="entry name" value="PDZ domain-like"/>
    <property type="match status" value="1"/>
</dbReference>
<evidence type="ECO:0000259" key="5">
    <source>
        <dbReference type="PROSITE" id="PS50106"/>
    </source>
</evidence>
<dbReference type="SUPFAM" id="SSF50729">
    <property type="entry name" value="PH domain-like"/>
    <property type="match status" value="1"/>
</dbReference>
<dbReference type="InterPro" id="IPR015482">
    <property type="entry name" value="Syntrophin"/>
</dbReference>
<evidence type="ECO:0000256" key="3">
    <source>
        <dbReference type="ARBA" id="ARBA00023212"/>
    </source>
</evidence>
<feature type="domain" description="PH" evidence="4">
    <location>
        <begin position="174"/>
        <end position="317"/>
    </location>
</feature>
<evidence type="ECO:0000256" key="1">
    <source>
        <dbReference type="ARBA" id="ARBA00004245"/>
    </source>
</evidence>
<comment type="similarity">
    <text evidence="2">Belongs to the syntrophin family.</text>
</comment>
<keyword evidence="3" id="KW-0206">Cytoskeleton</keyword>
<dbReference type="STRING" id="53468.A0A0R3U288"/>
<reference evidence="6 7" key="1">
    <citation type="submission" date="2018-10" db="EMBL/GenBank/DDBJ databases">
        <authorList>
            <consortium name="Pathogen Informatics"/>
        </authorList>
    </citation>
    <scope>NUCLEOTIDE SEQUENCE [LARGE SCALE GENOMIC DNA]</scope>
</reference>